<name>A0A1Y0CTR7_9GAMM</name>
<dbReference type="OrthoDB" id="9766019at2"/>
<dbReference type="GO" id="GO:0016887">
    <property type="term" value="F:ATP hydrolysis activity"/>
    <property type="evidence" value="ECO:0007669"/>
    <property type="project" value="UniProtKB-UniRule"/>
</dbReference>
<dbReference type="PRINTS" id="PR00301">
    <property type="entry name" value="HEATSHOCK70"/>
</dbReference>
<dbReference type="Gene3D" id="3.90.640.10">
    <property type="entry name" value="Actin, Chain A, domain 4"/>
    <property type="match status" value="1"/>
</dbReference>
<gene>
    <name evidence="5" type="primary">hscA</name>
    <name evidence="7" type="ORF">CBP12_00125</name>
</gene>
<dbReference type="PANTHER" id="PTHR19375">
    <property type="entry name" value="HEAT SHOCK PROTEIN 70KDA"/>
    <property type="match status" value="1"/>
</dbReference>
<evidence type="ECO:0000256" key="4">
    <source>
        <dbReference type="ARBA" id="ARBA00023186"/>
    </source>
</evidence>
<dbReference type="Gene3D" id="1.20.1270.10">
    <property type="match status" value="1"/>
</dbReference>
<dbReference type="InterPro" id="IPR010236">
    <property type="entry name" value="ISC_FeS_clus_asmbl_HscA"/>
</dbReference>
<dbReference type="AlphaFoldDB" id="A0A1Y0CTR7"/>
<dbReference type="Gene3D" id="2.60.34.10">
    <property type="entry name" value="Substrate Binding Domain Of DNAk, Chain A, domain 1"/>
    <property type="match status" value="1"/>
</dbReference>
<keyword evidence="3 5" id="KW-0067">ATP-binding</keyword>
<proteinExistence type="inferred from homology"/>
<dbReference type="InterPro" id="IPR043129">
    <property type="entry name" value="ATPase_NBD"/>
</dbReference>
<dbReference type="NCBIfam" id="TIGR01991">
    <property type="entry name" value="HscA"/>
    <property type="match status" value="1"/>
</dbReference>
<sequence>MALLQISEPGQSAAPHEHKWAVGIDLGTTNSLVAVVRSSVAETLSDAQGRELLPSVVHYGEQTLRVGHEAKHEADQDPQHTISSVKRLLGKALADVPRQRLPYVFAETDNGMINLKTPQGVVNPVQVSAEILKVLAERAEQSLGNPVQGVVVTVPAYFDDAQRQGTKDAAQLAGLNVLRLLNEPTAAAIAYGLDSGQEGVIAVFDLGGGTFDISILRLHRGVFEVLATGGDSALGGDDFDHVLADWIQQQAQLNELTPSQQRNLLDVACATKQSLTSQESVSVSWQGWQGTLSRAQFDALILPWVNKTLSACRRALKDAGVSASEVQEVVMVGGSTRVPLVRTRVGEFFATEPLISLDPDKVVAIGAAIQADVLIGNKPDTDMLLLDVIPLSLGLETMGGLVEKVIPRNTTIPVARAQEFTTFKDGQTAMAIHVLQGERELVSDCRSLARFNLTDIPPMAAGAAHILVTFQVDADGLLSVSAMEKSSGVQADIEVKPSYGLDESEISAMLSASFEHAKQDIEARMLAEQKVEAARVIENINSALAADADLLSESEYGAITAEVTKLEDAARLDDVAAIKQAIEQTDQQTADFAARRMDASIRRALAGQRVDKV</sequence>
<dbReference type="SUPFAM" id="SSF100934">
    <property type="entry name" value="Heat shock protein 70kD (HSP70), C-terminal subdomain"/>
    <property type="match status" value="1"/>
</dbReference>
<dbReference type="FunFam" id="3.30.420.40:FF:000020">
    <property type="entry name" value="Chaperone protein HscA homolog"/>
    <property type="match status" value="1"/>
</dbReference>
<keyword evidence="8" id="KW-1185">Reference proteome</keyword>
<evidence type="ECO:0000256" key="1">
    <source>
        <dbReference type="ARBA" id="ARBA00007381"/>
    </source>
</evidence>
<dbReference type="FunFam" id="2.60.34.10:FF:000005">
    <property type="entry name" value="Chaperone protein HscA homolog"/>
    <property type="match status" value="1"/>
</dbReference>
<dbReference type="InterPro" id="IPR042039">
    <property type="entry name" value="HscA_NBD"/>
</dbReference>
<dbReference type="HAMAP" id="MF_00679">
    <property type="entry name" value="HscA"/>
    <property type="match status" value="1"/>
</dbReference>
<dbReference type="PROSITE" id="PS00329">
    <property type="entry name" value="HSP70_2"/>
    <property type="match status" value="1"/>
</dbReference>
<keyword evidence="2 5" id="KW-0547">Nucleotide-binding</keyword>
<comment type="similarity">
    <text evidence="1 5 6">Belongs to the heat shock protein 70 family.</text>
</comment>
<dbReference type="InterPro" id="IPR029048">
    <property type="entry name" value="HSP70_C_sf"/>
</dbReference>
<evidence type="ECO:0000256" key="5">
    <source>
        <dbReference type="HAMAP-Rule" id="MF_00679"/>
    </source>
</evidence>
<dbReference type="KEGG" id="ocm:CBP12_00125"/>
<reference evidence="8" key="1">
    <citation type="submission" date="2017-05" db="EMBL/GenBank/DDBJ databases">
        <authorList>
            <person name="Sung H."/>
        </authorList>
    </citation>
    <scope>NUCLEOTIDE SEQUENCE [LARGE SCALE GENOMIC DNA]</scope>
    <source>
        <strain evidence="8">AMac2203</strain>
    </source>
</reference>
<dbReference type="GO" id="GO:0051082">
    <property type="term" value="F:unfolded protein binding"/>
    <property type="evidence" value="ECO:0007669"/>
    <property type="project" value="InterPro"/>
</dbReference>
<dbReference type="GO" id="GO:0005524">
    <property type="term" value="F:ATP binding"/>
    <property type="evidence" value="ECO:0007669"/>
    <property type="project" value="UniProtKB-KW"/>
</dbReference>
<dbReference type="InterPro" id="IPR018181">
    <property type="entry name" value="Heat_shock_70_CS"/>
</dbReference>
<organism evidence="7 8">
    <name type="scientific">Oceanisphaera avium</name>
    <dbReference type="NCBI Taxonomy" id="1903694"/>
    <lineage>
        <taxon>Bacteria</taxon>
        <taxon>Pseudomonadati</taxon>
        <taxon>Pseudomonadota</taxon>
        <taxon>Gammaproteobacteria</taxon>
        <taxon>Aeromonadales</taxon>
        <taxon>Aeromonadaceae</taxon>
        <taxon>Oceanisphaera</taxon>
    </lineage>
</organism>
<dbReference type="Pfam" id="PF00012">
    <property type="entry name" value="HSP70"/>
    <property type="match status" value="1"/>
</dbReference>
<dbReference type="PROSITE" id="PS00297">
    <property type="entry name" value="HSP70_1"/>
    <property type="match status" value="1"/>
</dbReference>
<dbReference type="FunFam" id="3.30.420.40:FF:000046">
    <property type="entry name" value="Chaperone protein HscA"/>
    <property type="match status" value="1"/>
</dbReference>
<dbReference type="SUPFAM" id="SSF100920">
    <property type="entry name" value="Heat shock protein 70kD (HSP70), peptide-binding domain"/>
    <property type="match status" value="1"/>
</dbReference>
<dbReference type="PROSITE" id="PS01036">
    <property type="entry name" value="HSP70_3"/>
    <property type="match status" value="1"/>
</dbReference>
<dbReference type="Proteomes" id="UP000243793">
    <property type="component" value="Chromosome"/>
</dbReference>
<accession>A0A1Y0CTR7</accession>
<dbReference type="SUPFAM" id="SSF53067">
    <property type="entry name" value="Actin-like ATPase domain"/>
    <property type="match status" value="2"/>
</dbReference>
<keyword evidence="4 5" id="KW-0143">Chaperone</keyword>
<evidence type="ECO:0000313" key="7">
    <source>
        <dbReference type="EMBL" id="ART78750.1"/>
    </source>
</evidence>
<evidence type="ECO:0000313" key="8">
    <source>
        <dbReference type="Proteomes" id="UP000243793"/>
    </source>
</evidence>
<evidence type="ECO:0000256" key="3">
    <source>
        <dbReference type="ARBA" id="ARBA00022840"/>
    </source>
</evidence>
<comment type="function">
    <text evidence="5">Chaperone involved in the maturation of iron-sulfur cluster-containing proteins. Has a low intrinsic ATPase activity which is markedly stimulated by HscB.</text>
</comment>
<evidence type="ECO:0000256" key="2">
    <source>
        <dbReference type="ARBA" id="ARBA00022741"/>
    </source>
</evidence>
<protein>
    <recommendedName>
        <fullName evidence="5">Chaperone protein HscA homolog</fullName>
    </recommendedName>
</protein>
<dbReference type="InterPro" id="IPR013126">
    <property type="entry name" value="Hsp_70_fam"/>
</dbReference>
<dbReference type="Gene3D" id="3.30.420.40">
    <property type="match status" value="2"/>
</dbReference>
<dbReference type="NCBIfam" id="NF003520">
    <property type="entry name" value="PRK05183.1"/>
    <property type="match status" value="1"/>
</dbReference>
<dbReference type="InterPro" id="IPR029047">
    <property type="entry name" value="HSP70_peptide-bd_sf"/>
</dbReference>
<dbReference type="EMBL" id="CP021376">
    <property type="protein sequence ID" value="ART78750.1"/>
    <property type="molecule type" value="Genomic_DNA"/>
</dbReference>
<dbReference type="CDD" id="cd10236">
    <property type="entry name" value="ASKHA_NBD_HSP70_HscA"/>
    <property type="match status" value="1"/>
</dbReference>
<dbReference type="GO" id="GO:0140662">
    <property type="term" value="F:ATP-dependent protein folding chaperone"/>
    <property type="evidence" value="ECO:0007669"/>
    <property type="project" value="InterPro"/>
</dbReference>
<dbReference type="GO" id="GO:0016226">
    <property type="term" value="P:iron-sulfur cluster assembly"/>
    <property type="evidence" value="ECO:0007669"/>
    <property type="project" value="InterPro"/>
</dbReference>
<evidence type="ECO:0000256" key="6">
    <source>
        <dbReference type="RuleBase" id="RU003322"/>
    </source>
</evidence>
<dbReference type="RefSeq" id="WP_086961798.1">
    <property type="nucleotide sequence ID" value="NZ_CP021376.1"/>
</dbReference>